<reference evidence="2" key="1">
    <citation type="submission" date="2021-03" db="EMBL/GenBank/DDBJ databases">
        <title>Chromosome level genome of the anhydrobiotic midge Polypedilum vanderplanki.</title>
        <authorList>
            <person name="Yoshida Y."/>
            <person name="Kikawada T."/>
            <person name="Gusev O."/>
        </authorList>
    </citation>
    <scope>NUCLEOTIDE SEQUENCE</scope>
    <source>
        <strain evidence="2">NIAS01</strain>
        <tissue evidence="2">Whole body or cell culture</tissue>
    </source>
</reference>
<feature type="signal peptide" evidence="1">
    <location>
        <begin position="1"/>
        <end position="19"/>
    </location>
</feature>
<feature type="chain" id="PRO_5039888441" evidence="1">
    <location>
        <begin position="20"/>
        <end position="196"/>
    </location>
</feature>
<proteinExistence type="predicted"/>
<accession>A0A9J6BB63</accession>
<dbReference type="PANTHER" id="PTHR20898:SF0">
    <property type="entry name" value="DAEDALUS ON 3-RELATED"/>
    <property type="match status" value="1"/>
</dbReference>
<organism evidence="2 3">
    <name type="scientific">Polypedilum vanderplanki</name>
    <name type="common">Sleeping chironomid midge</name>
    <dbReference type="NCBI Taxonomy" id="319348"/>
    <lineage>
        <taxon>Eukaryota</taxon>
        <taxon>Metazoa</taxon>
        <taxon>Ecdysozoa</taxon>
        <taxon>Arthropoda</taxon>
        <taxon>Hexapoda</taxon>
        <taxon>Insecta</taxon>
        <taxon>Pterygota</taxon>
        <taxon>Neoptera</taxon>
        <taxon>Endopterygota</taxon>
        <taxon>Diptera</taxon>
        <taxon>Nematocera</taxon>
        <taxon>Chironomoidea</taxon>
        <taxon>Chironomidae</taxon>
        <taxon>Chironominae</taxon>
        <taxon>Polypedilum</taxon>
        <taxon>Polypedilum</taxon>
    </lineage>
</organism>
<keyword evidence="3" id="KW-1185">Reference proteome</keyword>
<name>A0A9J6BB63_POLVA</name>
<dbReference type="Proteomes" id="UP001107558">
    <property type="component" value="Chromosome 4"/>
</dbReference>
<gene>
    <name evidence="2" type="ORF">PVAND_014840</name>
</gene>
<dbReference type="PANTHER" id="PTHR20898">
    <property type="entry name" value="DAEDALUS ON 3-RELATED-RELATED"/>
    <property type="match status" value="1"/>
</dbReference>
<sequence length="196" mass="22496">MKLKESFLIILFFLPFISAKRTYNALPSHGRFTFKLFKCEPTEETLTVFAYPNYTCYAKSWSRTVSTINGYILLRRPISEGYCDAVLYYKYGTIYREIIKLQKFELCNLLELSKNNIMLRQIFVAAMAAAPGFVHPCPYEVIEAYNVSFPTHVLFSLFPQGDYKAIIKFYYEINGPVLSTITVIGTAESSVKESFG</sequence>
<protein>
    <submittedName>
        <fullName evidence="2">Uncharacterized protein</fullName>
    </submittedName>
</protein>
<comment type="caution">
    <text evidence="2">The sequence shown here is derived from an EMBL/GenBank/DDBJ whole genome shotgun (WGS) entry which is preliminary data.</text>
</comment>
<dbReference type="EMBL" id="JADBJN010000004">
    <property type="protein sequence ID" value="KAG5666830.1"/>
    <property type="molecule type" value="Genomic_DNA"/>
</dbReference>
<evidence type="ECO:0000313" key="2">
    <source>
        <dbReference type="EMBL" id="KAG5666830.1"/>
    </source>
</evidence>
<evidence type="ECO:0000313" key="3">
    <source>
        <dbReference type="Proteomes" id="UP001107558"/>
    </source>
</evidence>
<dbReference type="AlphaFoldDB" id="A0A9J6BB63"/>
<keyword evidence="1" id="KW-0732">Signal</keyword>
<evidence type="ECO:0000256" key="1">
    <source>
        <dbReference type="SAM" id="SignalP"/>
    </source>
</evidence>